<sequence length="281" mass="30378">MVGNGCPRTTVHCFVEKANVQRRGRWGGRRAQLLLPFFPKVQLWELPHPPHRISGGQERQEEGMKRTVSAAAQLKFTAPGEGPPPPPLPPAGPGPPRPGPRAAAPAPPGRPLSCSRKGRGRRFLSRQPAPFRPAVDLLQRLHLLLLSESRNQTAQQPPAERSQHNQRPSRLGLPWPASLHRRRSPRPRSLGHPPSRSPGPPPRALLSSVRTGGRDPAEGDTAPGADAAWNPEQNLAAGRPLAHWRDTHNTLAGIHAPCLSHYSGQEISPTEAVASCLETGG</sequence>
<protein>
    <submittedName>
        <fullName evidence="1">Uncharacterized protein</fullName>
    </submittedName>
</protein>
<proteinExistence type="predicted"/>
<reference evidence="1" key="1">
    <citation type="submission" date="2023-05" db="EMBL/GenBank/DDBJ databases">
        <authorList>
            <consortium name="ELIXIR-Norway"/>
        </authorList>
    </citation>
    <scope>NUCLEOTIDE SEQUENCE</scope>
</reference>
<reference evidence="1" key="2">
    <citation type="submission" date="2025-03" db="EMBL/GenBank/DDBJ databases">
        <authorList>
            <consortium name="ELIXIR-Norway"/>
            <consortium name="Elixir Norway"/>
        </authorList>
    </citation>
    <scope>NUCLEOTIDE SEQUENCE</scope>
</reference>
<evidence type="ECO:0000313" key="1">
    <source>
        <dbReference type="EMBL" id="CAN0358781.1"/>
    </source>
</evidence>
<dbReference type="Proteomes" id="UP001162501">
    <property type="component" value="Chromosome 27"/>
</dbReference>
<name>A0AC59ZBE6_RANTA</name>
<evidence type="ECO:0000313" key="2">
    <source>
        <dbReference type="Proteomes" id="UP001162501"/>
    </source>
</evidence>
<gene>
    <name evidence="1" type="ORF">MRATA1EN22A_LOCUS16440</name>
</gene>
<accession>A0AC59ZBE6</accession>
<dbReference type="EMBL" id="OX596111">
    <property type="protein sequence ID" value="CAN0358781.1"/>
    <property type="molecule type" value="Genomic_DNA"/>
</dbReference>
<organism evidence="1 2">
    <name type="scientific">Rangifer tarandus platyrhynchus</name>
    <name type="common">Svalbard reindeer</name>
    <dbReference type="NCBI Taxonomy" id="3082113"/>
    <lineage>
        <taxon>Eukaryota</taxon>
        <taxon>Metazoa</taxon>
        <taxon>Chordata</taxon>
        <taxon>Craniata</taxon>
        <taxon>Vertebrata</taxon>
        <taxon>Euteleostomi</taxon>
        <taxon>Mammalia</taxon>
        <taxon>Eutheria</taxon>
        <taxon>Laurasiatheria</taxon>
        <taxon>Artiodactyla</taxon>
        <taxon>Ruminantia</taxon>
        <taxon>Pecora</taxon>
        <taxon>Cervidae</taxon>
        <taxon>Odocoileinae</taxon>
        <taxon>Rangifer</taxon>
    </lineage>
</organism>